<dbReference type="EC" id="1.2.1.41" evidence="3"/>
<dbReference type="InterPro" id="IPR014729">
    <property type="entry name" value="Rossmann-like_a/b/a_fold"/>
</dbReference>
<dbReference type="NCBIfam" id="TIGR00090">
    <property type="entry name" value="rsfS_iojap_ybeB"/>
    <property type="match status" value="1"/>
</dbReference>
<evidence type="ECO:0000256" key="1">
    <source>
        <dbReference type="ARBA" id="ARBA00004985"/>
    </source>
</evidence>
<comment type="similarity">
    <text evidence="10">Belongs to the gamma-glutamyl phosphate reductase family.</text>
</comment>
<feature type="domain" description="Aldehyde dehydrogenase" evidence="13">
    <location>
        <begin position="1"/>
        <end position="138"/>
    </location>
</feature>
<dbReference type="SUPFAM" id="SSF81301">
    <property type="entry name" value="Nucleotidyltransferase"/>
    <property type="match status" value="1"/>
</dbReference>
<organism evidence="15 16">
    <name type="scientific">Symbiodinium necroappetens</name>
    <dbReference type="NCBI Taxonomy" id="1628268"/>
    <lineage>
        <taxon>Eukaryota</taxon>
        <taxon>Sar</taxon>
        <taxon>Alveolata</taxon>
        <taxon>Dinophyceae</taxon>
        <taxon>Suessiales</taxon>
        <taxon>Symbiodiniaceae</taxon>
        <taxon>Symbiodinium</taxon>
    </lineage>
</organism>
<dbReference type="InterPro" id="IPR004821">
    <property type="entry name" value="Cyt_trans-like"/>
</dbReference>
<dbReference type="PANTHER" id="PTHR11063">
    <property type="entry name" value="GLUTAMATE SEMIALDEHYDE DEHYDROGENASE"/>
    <property type="match status" value="1"/>
</dbReference>
<dbReference type="HAMAP" id="MF_01477">
    <property type="entry name" value="Iojap_RsfS"/>
    <property type="match status" value="1"/>
</dbReference>
<evidence type="ECO:0000256" key="4">
    <source>
        <dbReference type="ARBA" id="ARBA00022605"/>
    </source>
</evidence>
<feature type="domain" description="Cytidyltransferase-like" evidence="14">
    <location>
        <begin position="278"/>
        <end position="440"/>
    </location>
</feature>
<sequence>AGNAAILRGGSESFHSSGAILDALHKGLAAVGLPETCLQRPPVTDRAAVGHLLRMHEHLDLIIPRGGRGLIERVMQEASVPVLAHLDGNCHTYLHAAADPEMAKAIAVNAKMRRTAICGATETLLVDRSVAETLLPPILEDLLQRGCELRGDAVVQRLTRAVAAASEADWDTEFLGPVLAIKTVAGLEEAIDHIARHGSHHTDAIVTDDAAAAETFLNRVDSAIVMHNASTQYADGGEFGMGAEIGISTGRLHARGPVGANELTIYKYRVRGQGQVCLQALKRLGLDEVWWLVSPQNPLKPVAGMGRLADRLARARAVAAHPRLRVTALERRLPTALTAETLRALRHWFAGVHFVWLMGADNLGQIHRWTAWQEIFHTVGVAVLDRPSYSFTPVAGKAARRFARARIPERKAGRLASAPPPAWTFLHIPRSALSATALRARAPSGLPDAVAVRVEAILDRSATQSVTDGPAAGAAEDIVVIDLAGRSSIADYMVIASGRSSRQVVSLAEKLQQRLKAAGYGPVAMEGQRSGDWVVVDALDVVVHLFRPEVREFYNLEKMWMTPPAGEERGARAVNA</sequence>
<dbReference type="UniPathway" id="UPA00098">
    <property type="reaction ID" value="UER00360"/>
</dbReference>
<dbReference type="Gene3D" id="3.40.309.10">
    <property type="entry name" value="Aldehyde Dehydrogenase, Chain A, domain 2"/>
    <property type="match status" value="1"/>
</dbReference>
<dbReference type="Gene3D" id="3.40.605.10">
    <property type="entry name" value="Aldehyde Dehydrogenase, Chain A, domain 1"/>
    <property type="match status" value="1"/>
</dbReference>
<dbReference type="NCBIfam" id="NF001221">
    <property type="entry name" value="PRK00197.1"/>
    <property type="match status" value="1"/>
</dbReference>
<dbReference type="SUPFAM" id="SSF52374">
    <property type="entry name" value="Nucleotidylyl transferase"/>
    <property type="match status" value="1"/>
</dbReference>
<dbReference type="FunFam" id="3.40.309.10:FF:000006">
    <property type="entry name" value="Gamma-glutamyl phosphate reductase"/>
    <property type="match status" value="1"/>
</dbReference>
<dbReference type="InterPro" id="IPR000965">
    <property type="entry name" value="GPR_dom"/>
</dbReference>
<dbReference type="GO" id="GO:0004350">
    <property type="term" value="F:glutamate-5-semialdehyde dehydrogenase activity"/>
    <property type="evidence" value="ECO:0007669"/>
    <property type="project" value="UniProtKB-EC"/>
</dbReference>
<dbReference type="InterPro" id="IPR004394">
    <property type="entry name" value="Iojap/RsfS/C7orf30"/>
</dbReference>
<comment type="caution">
    <text evidence="15">The sequence shown here is derived from an EMBL/GenBank/DDBJ whole genome shotgun (WGS) entry which is preliminary data.</text>
</comment>
<keyword evidence="7" id="KW-0560">Oxidoreductase</keyword>
<evidence type="ECO:0000256" key="12">
    <source>
        <dbReference type="ARBA" id="ARBA00077451"/>
    </source>
</evidence>
<feature type="non-terminal residue" evidence="15">
    <location>
        <position position="1"/>
    </location>
</feature>
<dbReference type="InterPro" id="IPR015590">
    <property type="entry name" value="Aldehyde_DH_dom"/>
</dbReference>
<keyword evidence="6" id="KW-0521">NADP</keyword>
<comment type="pathway">
    <text evidence="1">Amino-acid biosynthesis; L-proline biosynthesis; L-glutamate 5-semialdehyde from L-glutamate: step 2/2.</text>
</comment>
<dbReference type="CDD" id="cd07079">
    <property type="entry name" value="ALDH_F18-19_ProA-GPR"/>
    <property type="match status" value="1"/>
</dbReference>
<dbReference type="Proteomes" id="UP000601435">
    <property type="component" value="Unassembled WGS sequence"/>
</dbReference>
<evidence type="ECO:0000256" key="3">
    <source>
        <dbReference type="ARBA" id="ARBA00013002"/>
    </source>
</evidence>
<evidence type="ECO:0000256" key="7">
    <source>
        <dbReference type="ARBA" id="ARBA00023002"/>
    </source>
</evidence>
<keyword evidence="5" id="KW-0641">Proline biosynthesis</keyword>
<dbReference type="Pfam" id="PF02410">
    <property type="entry name" value="RsfS"/>
    <property type="match status" value="1"/>
</dbReference>
<evidence type="ECO:0000313" key="16">
    <source>
        <dbReference type="Proteomes" id="UP000601435"/>
    </source>
</evidence>
<dbReference type="Pfam" id="PF00171">
    <property type="entry name" value="Aldedh"/>
    <property type="match status" value="2"/>
</dbReference>
<evidence type="ECO:0000259" key="13">
    <source>
        <dbReference type="Pfam" id="PF00171"/>
    </source>
</evidence>
<comment type="similarity">
    <text evidence="2">Belongs to the Iojap/RsfS family.</text>
</comment>
<dbReference type="Gene3D" id="3.40.50.620">
    <property type="entry name" value="HUPs"/>
    <property type="match status" value="1"/>
</dbReference>
<dbReference type="GO" id="GO:0055129">
    <property type="term" value="P:L-proline biosynthetic process"/>
    <property type="evidence" value="ECO:0007669"/>
    <property type="project" value="UniProtKB-UniPathway"/>
</dbReference>
<comment type="catalytic activity">
    <reaction evidence="8">
        <text>L-glutamate 5-semialdehyde + phosphate + NADP(+) = L-glutamyl 5-phosphate + NADPH + H(+)</text>
        <dbReference type="Rhea" id="RHEA:19541"/>
        <dbReference type="ChEBI" id="CHEBI:15378"/>
        <dbReference type="ChEBI" id="CHEBI:43474"/>
        <dbReference type="ChEBI" id="CHEBI:57783"/>
        <dbReference type="ChEBI" id="CHEBI:58066"/>
        <dbReference type="ChEBI" id="CHEBI:58274"/>
        <dbReference type="ChEBI" id="CHEBI:58349"/>
        <dbReference type="EC" id="1.2.1.41"/>
    </reaction>
</comment>
<gene>
    <name evidence="15" type="primary">proA</name>
    <name evidence="15" type="ORF">SNEC2469_LOCUS29862</name>
</gene>
<evidence type="ECO:0000256" key="11">
    <source>
        <dbReference type="ARBA" id="ARBA00075718"/>
    </source>
</evidence>
<dbReference type="InterPro" id="IPR020593">
    <property type="entry name" value="G-glutamylP_reductase_CS"/>
</dbReference>
<dbReference type="PANTHER" id="PTHR11063:SF8">
    <property type="entry name" value="DELTA-1-PYRROLINE-5-CARBOXYLATE SYNTHASE"/>
    <property type="match status" value="1"/>
</dbReference>
<keyword evidence="16" id="KW-1185">Reference proteome</keyword>
<dbReference type="InterPro" id="IPR016163">
    <property type="entry name" value="Ald_DH_C"/>
</dbReference>
<evidence type="ECO:0000256" key="2">
    <source>
        <dbReference type="ARBA" id="ARBA00010574"/>
    </source>
</evidence>
<accession>A0A813B700</accession>
<dbReference type="EMBL" id="CAJNJA010068185">
    <property type="protein sequence ID" value="CAE7894105.1"/>
    <property type="molecule type" value="Genomic_DNA"/>
</dbReference>
<evidence type="ECO:0000256" key="10">
    <source>
        <dbReference type="ARBA" id="ARBA00060997"/>
    </source>
</evidence>
<comment type="function">
    <text evidence="9">Catalyzes the NADPH dependent reduction of L-gamma-glutamyl 5-phosphate into L-glutamate 5-semialdehyde and phosphate. The product spontaneously undergoes cyclization to form 1-pyrroline-5-carboxylate.</text>
</comment>
<dbReference type="InterPro" id="IPR016161">
    <property type="entry name" value="Ald_DH/histidinol_DH"/>
</dbReference>
<evidence type="ECO:0000256" key="8">
    <source>
        <dbReference type="ARBA" id="ARBA00049024"/>
    </source>
</evidence>
<dbReference type="Gene3D" id="3.30.460.10">
    <property type="entry name" value="Beta Polymerase, domain 2"/>
    <property type="match status" value="1"/>
</dbReference>
<evidence type="ECO:0000256" key="5">
    <source>
        <dbReference type="ARBA" id="ARBA00022650"/>
    </source>
</evidence>
<dbReference type="OrthoDB" id="1934954at2759"/>
<dbReference type="InterPro" id="IPR043519">
    <property type="entry name" value="NT_sf"/>
</dbReference>
<dbReference type="Pfam" id="PF01467">
    <property type="entry name" value="CTP_transf_like"/>
    <property type="match status" value="1"/>
</dbReference>
<dbReference type="PROSITE" id="PS01223">
    <property type="entry name" value="PROA"/>
    <property type="match status" value="1"/>
</dbReference>
<proteinExistence type="inferred from homology"/>
<dbReference type="SUPFAM" id="SSF53720">
    <property type="entry name" value="ALDH-like"/>
    <property type="match status" value="1"/>
</dbReference>
<evidence type="ECO:0000259" key="14">
    <source>
        <dbReference type="Pfam" id="PF01467"/>
    </source>
</evidence>
<keyword evidence="4" id="KW-0028">Amino-acid biosynthesis</keyword>
<evidence type="ECO:0000313" key="15">
    <source>
        <dbReference type="EMBL" id="CAE7894105.1"/>
    </source>
</evidence>
<evidence type="ECO:0000256" key="9">
    <source>
        <dbReference type="ARBA" id="ARBA00059423"/>
    </source>
</evidence>
<evidence type="ECO:0000256" key="6">
    <source>
        <dbReference type="ARBA" id="ARBA00022857"/>
    </source>
</evidence>
<reference evidence="15" key="1">
    <citation type="submission" date="2021-02" db="EMBL/GenBank/DDBJ databases">
        <authorList>
            <person name="Dougan E. K."/>
            <person name="Rhodes N."/>
            <person name="Thang M."/>
            <person name="Chan C."/>
        </authorList>
    </citation>
    <scope>NUCLEOTIDE SEQUENCE</scope>
</reference>
<protein>
    <recommendedName>
        <fullName evidence="3">glutamate-5-semialdehyde dehydrogenase</fullName>
        <ecNumber evidence="3">1.2.1.41</ecNumber>
    </recommendedName>
    <alternativeName>
        <fullName evidence="12">Glutamate-5-semialdehyde dehydrogenase</fullName>
    </alternativeName>
    <alternativeName>
        <fullName evidence="11">Glutamyl-gamma-semialdehyde dehydrogenase</fullName>
    </alternativeName>
</protein>
<feature type="domain" description="Aldehyde dehydrogenase" evidence="13">
    <location>
        <begin position="170"/>
        <end position="240"/>
    </location>
</feature>
<dbReference type="InterPro" id="IPR016162">
    <property type="entry name" value="Ald_DH_N"/>
</dbReference>
<dbReference type="AlphaFoldDB" id="A0A813B700"/>
<name>A0A813B700_9DINO</name>